<dbReference type="InterPro" id="IPR001216">
    <property type="entry name" value="P-phosphate_BS"/>
</dbReference>
<dbReference type="GO" id="GO:0004124">
    <property type="term" value="F:cysteine synthase activity"/>
    <property type="evidence" value="ECO:0007669"/>
    <property type="project" value="InterPro"/>
</dbReference>
<dbReference type="InterPro" id="IPR050214">
    <property type="entry name" value="Cys_Synth/Cystath_Beta-Synth"/>
</dbReference>
<evidence type="ECO:0000259" key="7">
    <source>
        <dbReference type="Pfam" id="PF00291"/>
    </source>
</evidence>
<keyword evidence="6" id="KW-0198">Cysteine biosynthesis</keyword>
<dbReference type="EMBL" id="UINC01000079">
    <property type="protein sequence ID" value="SUZ48679.1"/>
    <property type="molecule type" value="Genomic_DNA"/>
</dbReference>
<dbReference type="SUPFAM" id="SSF53686">
    <property type="entry name" value="Tryptophan synthase beta subunit-like PLP-dependent enzymes"/>
    <property type="match status" value="1"/>
</dbReference>
<dbReference type="InterPro" id="IPR036052">
    <property type="entry name" value="TrpB-like_PALP_sf"/>
</dbReference>
<keyword evidence="5" id="KW-0663">Pyridoxal phosphate</keyword>
<name>A0A381N2I3_9ZZZZ</name>
<evidence type="ECO:0000313" key="8">
    <source>
        <dbReference type="EMBL" id="SUZ48679.1"/>
    </source>
</evidence>
<comment type="similarity">
    <text evidence="2">Belongs to the cysteine synthase/cystathionine beta-synthase family.</text>
</comment>
<dbReference type="PANTHER" id="PTHR10314">
    <property type="entry name" value="CYSTATHIONINE BETA-SYNTHASE"/>
    <property type="match status" value="1"/>
</dbReference>
<keyword evidence="4" id="KW-0808">Transferase</keyword>
<dbReference type="Gene3D" id="3.40.50.1100">
    <property type="match status" value="2"/>
</dbReference>
<reference evidence="8" key="1">
    <citation type="submission" date="2018-05" db="EMBL/GenBank/DDBJ databases">
        <authorList>
            <person name="Lanie J.A."/>
            <person name="Ng W.-L."/>
            <person name="Kazmierczak K.M."/>
            <person name="Andrzejewski T.M."/>
            <person name="Davidsen T.M."/>
            <person name="Wayne K.J."/>
            <person name="Tettelin H."/>
            <person name="Glass J.I."/>
            <person name="Rusch D."/>
            <person name="Podicherti R."/>
            <person name="Tsui H.-C.T."/>
            <person name="Winkler M.E."/>
        </authorList>
    </citation>
    <scope>NUCLEOTIDE SEQUENCE</scope>
</reference>
<dbReference type="GO" id="GO:0006535">
    <property type="term" value="P:cysteine biosynthetic process from serine"/>
    <property type="evidence" value="ECO:0007669"/>
    <property type="project" value="InterPro"/>
</dbReference>
<dbReference type="AlphaFoldDB" id="A0A381N2I3"/>
<dbReference type="Pfam" id="PF00291">
    <property type="entry name" value="PALP"/>
    <property type="match status" value="1"/>
</dbReference>
<keyword evidence="3" id="KW-0028">Amino-acid biosynthesis</keyword>
<dbReference type="NCBIfam" id="TIGR01136">
    <property type="entry name" value="cysKM"/>
    <property type="match status" value="1"/>
</dbReference>
<evidence type="ECO:0000256" key="2">
    <source>
        <dbReference type="ARBA" id="ARBA00007103"/>
    </source>
</evidence>
<evidence type="ECO:0000256" key="4">
    <source>
        <dbReference type="ARBA" id="ARBA00022679"/>
    </source>
</evidence>
<dbReference type="FunFam" id="3.40.50.1100:FF:000016">
    <property type="entry name" value="Cysteine synthase A"/>
    <property type="match status" value="1"/>
</dbReference>
<evidence type="ECO:0000256" key="1">
    <source>
        <dbReference type="ARBA" id="ARBA00001933"/>
    </source>
</evidence>
<sequence length="316" mass="34348">MVTRLTYKGIIDTIGNTPLVELQRMSPKEGVRIFAKLEGQNPTGSVKDRIALKMIEQAEVDGEISANRTILEPTSGNTGISLAMIGRLKGYKVAVVMPENVSMERVQLLEAYGAVIIPSDGSRGTNGSIEVAQDLVDKRGSDYLMLYQYGNIGNPNAHYETTGPEIIEALPDVNMFVAGLGTGGTLMGVARRLKEHNPKAKIVAVAPEPEDFISGLRSLEDGFIPPILDIDMLDSRMLVSSFDAFSTAKRLLTEEGIFAGVSSGSVVYGATRQAERMDKGNIVCLLADGGWKYLSTALWTKDYEQLVKESAGKIWW</sequence>
<evidence type="ECO:0000256" key="3">
    <source>
        <dbReference type="ARBA" id="ARBA00022605"/>
    </source>
</evidence>
<dbReference type="InterPro" id="IPR001926">
    <property type="entry name" value="TrpB-like_PALP"/>
</dbReference>
<dbReference type="PROSITE" id="PS00901">
    <property type="entry name" value="CYS_SYNTHASE"/>
    <property type="match status" value="1"/>
</dbReference>
<dbReference type="InterPro" id="IPR005856">
    <property type="entry name" value="Cys_synth"/>
</dbReference>
<protein>
    <recommendedName>
        <fullName evidence="7">Tryptophan synthase beta chain-like PALP domain-containing protein</fullName>
    </recommendedName>
</protein>
<dbReference type="CDD" id="cd01561">
    <property type="entry name" value="CBS_like"/>
    <property type="match status" value="1"/>
</dbReference>
<proteinExistence type="inferred from homology"/>
<evidence type="ECO:0000256" key="6">
    <source>
        <dbReference type="ARBA" id="ARBA00023192"/>
    </source>
</evidence>
<evidence type="ECO:0000256" key="5">
    <source>
        <dbReference type="ARBA" id="ARBA00022898"/>
    </source>
</evidence>
<gene>
    <name evidence="8" type="ORF">METZ01_LOCUS1533</name>
</gene>
<accession>A0A381N2I3</accession>
<comment type="cofactor">
    <cofactor evidence="1">
        <name>pyridoxal 5'-phosphate</name>
        <dbReference type="ChEBI" id="CHEBI:597326"/>
    </cofactor>
</comment>
<feature type="domain" description="Tryptophan synthase beta chain-like PALP" evidence="7">
    <location>
        <begin position="12"/>
        <end position="288"/>
    </location>
</feature>
<organism evidence="8">
    <name type="scientific">marine metagenome</name>
    <dbReference type="NCBI Taxonomy" id="408172"/>
    <lineage>
        <taxon>unclassified sequences</taxon>
        <taxon>metagenomes</taxon>
        <taxon>ecological metagenomes</taxon>
    </lineage>
</organism>